<dbReference type="GO" id="GO:0005739">
    <property type="term" value="C:mitochondrion"/>
    <property type="evidence" value="ECO:0007669"/>
    <property type="project" value="TreeGrafter"/>
</dbReference>
<dbReference type="AlphaFoldDB" id="F9W713"/>
<evidence type="ECO:0000256" key="1">
    <source>
        <dbReference type="SAM" id="MobiDB-lite"/>
    </source>
</evidence>
<dbReference type="OMA" id="WRWYTPP"/>
<dbReference type="PANTHER" id="PTHR46434:SF1">
    <property type="entry name" value="GENETIC INTERACTOR OF PROHIBITINS 3, MITOCHONDRIAL"/>
    <property type="match status" value="1"/>
</dbReference>
<sequence length="920" mass="103388">MLRYACFLHKKWIPPFGYSPKSFEKKLRSPRASKPWRDRRVASAGRIEVAQAATAVDYPRGNLVSQPPLGIRDDRLDPSLLTTTAANGLPGKPSLNQPTVAGPPMESHVVPSAPVPMATLPFGKALNVNVENIHTYEEGPVPIHLQQFRRSRREVAESILLPRHINKLFHKIMGWSEDIVEIDKEKTPLGSVTEGGLDADLLADGQRDAQEPLLRQKYDNLADKMKYGVLLDTYEKDKFAIEHQLEIAGEKFERKFLEWEGMHVLDQDPSTAMQEVRENKAAIVLEQPPSFSIPVVNRDCCRGCGALLQDQDEDSFGYVRKGDVERYIIERQQKMRARAEYADRMSELQAHWEKHGRQVGEEWLDFMTQEEFDAFYRDQNKPFVCHRCHALENLGVEGRRRIWSAPDFTEKLRALREKKCVVVLVVDITDFPGTMVYDLPGLISMNNDVIIAVNKMDCVRNRSFNYSGKDRAIAACLVGEKYIRRWVTGIAVQFGLPRHQIRDVVPISAKRGWNIETLISAVEEASNLNLRRPTKPMPTYFVGVANVGKSSVINAIAHKLYVPLPPHPESRKVYYTKRAEDGKESVFWRWYTPPNVNQAEMIDIPSRHDKKASKLLTTSSLPGTTVDAVAVRVSLVRGSNKDRAYLFDTPGLLPHWHRHSPLTLLQMRRTLIRKFRNPQCFILVPGNTLLLGGLCAIDIVKGTSRGMLFMVYTSQKVRNAIINTDQSDEFWSSQLGKALDPPGSLEQLGDLRLTESKSYLFECYKRNSRRPKADIYVCGLGWVAFCVNEPADVVLRVRTIPGVIHGIREPLRYKDLLAFKGWPKLRRRFTSAGIPNGGEDDDSSIATVVRLTAGGRGGDWGVSSSSSGSTVHDDTNGPVARVVHKTVLPKPTTASSAAFDDALEELGMAGQRNDGTIAQL</sequence>
<gene>
    <name evidence="2" type="ORF">TCIL3000_0_37900</name>
</gene>
<reference evidence="3" key="1">
    <citation type="submission" date="2011-07" db="EMBL/GenBank/DDBJ databases">
        <title>Divergent evolution of antigenic variation in African trypanosomes.</title>
        <authorList>
            <person name="Jackson A.P."/>
            <person name="Berry A."/>
            <person name="Allison H.C."/>
            <person name="Burton P."/>
            <person name="Anderson J."/>
            <person name="Aslett M."/>
            <person name="Brown R."/>
            <person name="Corton N."/>
            <person name="Harris D."/>
            <person name="Hauser H."/>
            <person name="Gamble J."/>
            <person name="Gilderthorp R."/>
            <person name="McQuillan J."/>
            <person name="Quail M.A."/>
            <person name="Sanders M."/>
            <person name="Van Tonder A."/>
            <person name="Ginger M.L."/>
            <person name="Donelson J.E."/>
            <person name="Field M.C."/>
            <person name="Barry J.D."/>
            <person name="Berriman M."/>
            <person name="Hertz-Fowler C."/>
        </authorList>
    </citation>
    <scope>NUCLEOTIDE SEQUENCE [LARGE SCALE GENOMIC DNA]</scope>
    <source>
        <strain evidence="3">IL3000</strain>
    </source>
</reference>
<dbReference type="VEuPathDB" id="TriTrypDB:TcIL3000_0_37900"/>
<dbReference type="Gene3D" id="3.40.50.300">
    <property type="entry name" value="P-loop containing nucleotide triphosphate hydrolases"/>
    <property type="match status" value="1"/>
</dbReference>
<name>F9W713_TRYCI</name>
<dbReference type="InterPro" id="IPR027417">
    <property type="entry name" value="P-loop_NTPase"/>
</dbReference>
<evidence type="ECO:0000313" key="3">
    <source>
        <dbReference type="Proteomes" id="UP000000702"/>
    </source>
</evidence>
<evidence type="ECO:0000313" key="2">
    <source>
        <dbReference type="EMBL" id="CCD12971.1"/>
    </source>
</evidence>
<organism evidence="2 3">
    <name type="scientific">Trypanosoma congolense (strain IL3000)</name>
    <dbReference type="NCBI Taxonomy" id="1068625"/>
    <lineage>
        <taxon>Eukaryota</taxon>
        <taxon>Discoba</taxon>
        <taxon>Euglenozoa</taxon>
        <taxon>Kinetoplastea</taxon>
        <taxon>Metakinetoplastina</taxon>
        <taxon>Trypanosomatida</taxon>
        <taxon>Trypanosomatidae</taxon>
        <taxon>Trypanosoma</taxon>
        <taxon>Nannomonas</taxon>
    </lineage>
</organism>
<dbReference type="EMBL" id="CAEQ01000960">
    <property type="protein sequence ID" value="CCD12971.1"/>
    <property type="molecule type" value="Genomic_DNA"/>
</dbReference>
<accession>F9W713</accession>
<feature type="region of interest" description="Disordered" evidence="1">
    <location>
        <begin position="81"/>
        <end position="107"/>
    </location>
</feature>
<proteinExistence type="predicted"/>
<dbReference type="InterPro" id="IPR050896">
    <property type="entry name" value="Mito_lipid_metab_GTPase"/>
</dbReference>
<dbReference type="SUPFAM" id="SSF52540">
    <property type="entry name" value="P-loop containing nucleoside triphosphate hydrolases"/>
    <property type="match status" value="1"/>
</dbReference>
<reference evidence="2 3" key="2">
    <citation type="journal article" date="2012" name="Proc. Natl. Acad. Sci. U.S.A.">
        <title>Antigenic diversity is generated by distinct evolutionary mechanisms in African trypanosome species.</title>
        <authorList>
            <person name="Jackson A.P."/>
            <person name="Berry A."/>
            <person name="Aslett M."/>
            <person name="Allison H.C."/>
            <person name="Burton P."/>
            <person name="Vavrova-Anderson J."/>
            <person name="Brown R."/>
            <person name="Browne H."/>
            <person name="Corton N."/>
            <person name="Hauser H."/>
            <person name="Gamble J."/>
            <person name="Gilderthorp R."/>
            <person name="Marcello L."/>
            <person name="McQuillan J."/>
            <person name="Otto T.D."/>
            <person name="Quail M.A."/>
            <person name="Sanders M.J."/>
            <person name="van Tonder A."/>
            <person name="Ginger M.L."/>
            <person name="Field M.C."/>
            <person name="Barry J.D."/>
            <person name="Hertz-Fowler C."/>
            <person name="Berriman M."/>
        </authorList>
    </citation>
    <scope>NUCLEOTIDE SEQUENCE [LARGE SCALE GENOMIC DNA]</scope>
    <source>
        <strain evidence="2 3">IL3000</strain>
    </source>
</reference>
<dbReference type="PANTHER" id="PTHR46434">
    <property type="entry name" value="GENETIC INTERACTOR OF PROHIBITINS 3, MITOCHONDRIAL"/>
    <property type="match status" value="1"/>
</dbReference>
<keyword evidence="3" id="KW-1185">Reference proteome</keyword>
<dbReference type="Proteomes" id="UP000000702">
    <property type="component" value="Unassembled WGS sequence"/>
</dbReference>
<protein>
    <submittedName>
        <fullName evidence="2">WGS project CAEQ00000000 data, annotated contig 1547</fullName>
    </submittedName>
</protein>
<comment type="caution">
    <text evidence="2">The sequence shown here is derived from an EMBL/GenBank/DDBJ whole genome shotgun (WGS) entry which is preliminary data.</text>
</comment>